<dbReference type="CDD" id="cd00086">
    <property type="entry name" value="homeodomain"/>
    <property type="match status" value="1"/>
</dbReference>
<evidence type="ECO:0000256" key="8">
    <source>
        <dbReference type="SAM" id="MobiDB-lite"/>
    </source>
</evidence>
<dbReference type="InterPro" id="IPR009057">
    <property type="entry name" value="Homeodomain-like_sf"/>
</dbReference>
<keyword evidence="2" id="KW-0217">Developmental protein</keyword>
<keyword evidence="3 6" id="KW-0238">DNA-binding</keyword>
<keyword evidence="4 6" id="KW-0371">Homeobox</keyword>
<dbReference type="InParanoid" id="A0A7E5VST5"/>
<evidence type="ECO:0000313" key="10">
    <source>
        <dbReference type="Proteomes" id="UP000322000"/>
    </source>
</evidence>
<feature type="region of interest" description="Disordered" evidence="8">
    <location>
        <begin position="316"/>
        <end position="336"/>
    </location>
</feature>
<dbReference type="InterPro" id="IPR046327">
    <property type="entry name" value="HXA1/B1/D1"/>
</dbReference>
<dbReference type="RefSeq" id="XP_026731408.1">
    <property type="nucleotide sequence ID" value="XM_026875607.1"/>
</dbReference>
<dbReference type="InterPro" id="IPR020479">
    <property type="entry name" value="HD_metazoa"/>
</dbReference>
<dbReference type="PANTHER" id="PTHR45946">
    <property type="entry name" value="HOMEOBOX PROTEIN ROUGH-RELATED"/>
    <property type="match status" value="1"/>
</dbReference>
<evidence type="ECO:0000256" key="4">
    <source>
        <dbReference type="ARBA" id="ARBA00023155"/>
    </source>
</evidence>
<organism evidence="10 11">
    <name type="scientific">Trichoplusia ni</name>
    <name type="common">Cabbage looper</name>
    <dbReference type="NCBI Taxonomy" id="7111"/>
    <lineage>
        <taxon>Eukaryota</taxon>
        <taxon>Metazoa</taxon>
        <taxon>Ecdysozoa</taxon>
        <taxon>Arthropoda</taxon>
        <taxon>Hexapoda</taxon>
        <taxon>Insecta</taxon>
        <taxon>Pterygota</taxon>
        <taxon>Neoptera</taxon>
        <taxon>Endopterygota</taxon>
        <taxon>Lepidoptera</taxon>
        <taxon>Glossata</taxon>
        <taxon>Ditrysia</taxon>
        <taxon>Noctuoidea</taxon>
        <taxon>Noctuidae</taxon>
        <taxon>Plusiinae</taxon>
        <taxon>Trichoplusia</taxon>
    </lineage>
</organism>
<dbReference type="PROSITE" id="PS50071">
    <property type="entry name" value="HOMEOBOX_2"/>
    <property type="match status" value="1"/>
</dbReference>
<evidence type="ECO:0000256" key="7">
    <source>
        <dbReference type="RuleBase" id="RU000682"/>
    </source>
</evidence>
<evidence type="ECO:0000256" key="5">
    <source>
        <dbReference type="ARBA" id="ARBA00023242"/>
    </source>
</evidence>
<dbReference type="GO" id="GO:0000981">
    <property type="term" value="F:DNA-binding transcription factor activity, RNA polymerase II-specific"/>
    <property type="evidence" value="ECO:0007669"/>
    <property type="project" value="InterPro"/>
</dbReference>
<dbReference type="Pfam" id="PF00046">
    <property type="entry name" value="Homeodomain"/>
    <property type="match status" value="1"/>
</dbReference>
<keyword evidence="5 6" id="KW-0539">Nucleus</keyword>
<proteinExistence type="predicted"/>
<comment type="subcellular location">
    <subcellularLocation>
        <location evidence="1 6 7">Nucleus</location>
    </subcellularLocation>
</comment>
<accession>A0A7E5VST5</accession>
<feature type="compositionally biased region" description="Polar residues" evidence="8">
    <location>
        <begin position="316"/>
        <end position="330"/>
    </location>
</feature>
<evidence type="ECO:0000259" key="9">
    <source>
        <dbReference type="PROSITE" id="PS50071"/>
    </source>
</evidence>
<feature type="domain" description="Homeobox" evidence="9">
    <location>
        <begin position="244"/>
        <end position="304"/>
    </location>
</feature>
<dbReference type="Proteomes" id="UP000322000">
    <property type="component" value="Chromosome 8"/>
</dbReference>
<dbReference type="KEGG" id="tnl:113496413"/>
<gene>
    <name evidence="11" type="primary">LOC113496413</name>
</gene>
<evidence type="ECO:0000256" key="3">
    <source>
        <dbReference type="ARBA" id="ARBA00023125"/>
    </source>
</evidence>
<dbReference type="Gene3D" id="1.10.10.60">
    <property type="entry name" value="Homeodomain-like"/>
    <property type="match status" value="1"/>
</dbReference>
<evidence type="ECO:0000313" key="11">
    <source>
        <dbReference type="RefSeq" id="XP_026731408.1"/>
    </source>
</evidence>
<dbReference type="GO" id="GO:0000978">
    <property type="term" value="F:RNA polymerase II cis-regulatory region sequence-specific DNA binding"/>
    <property type="evidence" value="ECO:0007669"/>
    <property type="project" value="TreeGrafter"/>
</dbReference>
<sequence length="336" mass="38363">MMTMDVGMYNNQQNGYGGAEYYQQGAGYQPPYEGYHEGYYEAPSHYYEPMLHGQTTHEHPPTPVISTDTGLCYTNLDYGELQPNYPIHSLPPHPEPFKHREEVPRHEEMVMHEHKLDNHYLETKYNMHFVDETTMQYNHAGSPLPCAEFEHYQPKDEFGGLRDGFPREECVAAHGHLQGHQAHASHATVPTYKWMQVKRNVPKPTAPKLMIPPAEFVSQGGIGSPQEGLRTPTGSQMLANPLLNLNNTGRTNFTNKQLTELEKEFHFNKYLTRARRIEIASALQLNETQVKIWFQNRRMKQKKRIKEGLIVAPEVTPTSTSQASVIGSSENSRESS</sequence>
<dbReference type="GO" id="GO:0005634">
    <property type="term" value="C:nucleus"/>
    <property type="evidence" value="ECO:0007669"/>
    <property type="project" value="UniProtKB-SubCell"/>
</dbReference>
<dbReference type="PRINTS" id="PR00024">
    <property type="entry name" value="HOMEOBOX"/>
</dbReference>
<dbReference type="GeneID" id="113496413"/>
<dbReference type="SMART" id="SM00389">
    <property type="entry name" value="HOX"/>
    <property type="match status" value="1"/>
</dbReference>
<dbReference type="PROSITE" id="PS00027">
    <property type="entry name" value="HOMEOBOX_1"/>
    <property type="match status" value="1"/>
</dbReference>
<dbReference type="InterPro" id="IPR001356">
    <property type="entry name" value="HD"/>
</dbReference>
<protein>
    <submittedName>
        <fullName evidence="11">Homeobox protein Hox-A1-like</fullName>
    </submittedName>
</protein>
<name>A0A7E5VST5_TRINI</name>
<feature type="DNA-binding region" description="Homeobox" evidence="6">
    <location>
        <begin position="246"/>
        <end position="305"/>
    </location>
</feature>
<dbReference type="OrthoDB" id="6159439at2759"/>
<dbReference type="PANTHER" id="PTHR45946:SF4">
    <property type="entry name" value="HOMEOBOX PROTEIN ROUGH-RELATED"/>
    <property type="match status" value="1"/>
</dbReference>
<dbReference type="InterPro" id="IPR017970">
    <property type="entry name" value="Homeobox_CS"/>
</dbReference>
<reference evidence="11" key="1">
    <citation type="submission" date="2025-08" db="UniProtKB">
        <authorList>
            <consortium name="RefSeq"/>
        </authorList>
    </citation>
    <scope>IDENTIFICATION</scope>
</reference>
<dbReference type="SUPFAM" id="SSF46689">
    <property type="entry name" value="Homeodomain-like"/>
    <property type="match status" value="1"/>
</dbReference>
<evidence type="ECO:0000256" key="6">
    <source>
        <dbReference type="PROSITE-ProRule" id="PRU00108"/>
    </source>
</evidence>
<dbReference type="AlphaFoldDB" id="A0A7E5VST5"/>
<evidence type="ECO:0000256" key="1">
    <source>
        <dbReference type="ARBA" id="ARBA00004123"/>
    </source>
</evidence>
<keyword evidence="10" id="KW-1185">Reference proteome</keyword>
<evidence type="ECO:0000256" key="2">
    <source>
        <dbReference type="ARBA" id="ARBA00022473"/>
    </source>
</evidence>